<sequence length="117" mass="13073">MKSVLIVDDSRVSRKMIRNLISHSGFEVVGEAIDGREGLELYVKLSPDVVVMDITIPEMNGLDSLMKIKEHDPDARVILIAEEGQDQEKEEARKAGAVALVTKPYTDEDILYAIRMC</sequence>
<dbReference type="InterPro" id="IPR011006">
    <property type="entry name" value="CheY-like_superfamily"/>
</dbReference>
<comment type="function">
    <text evidence="4">May play the central regulatory role in sporulation. It may be an element of the effector pathway responsible for the activation of sporulation genes in response to nutritional stress. Spo0A may act in concert with spo0H (a sigma factor) to control the expression of some genes that are critical to the sporulation process.</text>
</comment>
<evidence type="ECO:0000256" key="3">
    <source>
        <dbReference type="ARBA" id="ARBA00023012"/>
    </source>
</evidence>
<accession>E0RXZ2</accession>
<dbReference type="GO" id="GO:0000160">
    <property type="term" value="P:phosphorelay signal transduction system"/>
    <property type="evidence" value="ECO:0007669"/>
    <property type="project" value="UniProtKB-KW"/>
</dbReference>
<keyword evidence="3" id="KW-0902">Two-component regulatory system</keyword>
<evidence type="ECO:0000256" key="1">
    <source>
        <dbReference type="ARBA" id="ARBA00018672"/>
    </source>
</evidence>
<evidence type="ECO:0000313" key="7">
    <source>
        <dbReference type="EMBL" id="ADL34718.1"/>
    </source>
</evidence>
<protein>
    <recommendedName>
        <fullName evidence="1">Stage 0 sporulation protein A homolog</fullName>
    </recommendedName>
</protein>
<name>E0RXZ2_BUTPB</name>
<evidence type="ECO:0000256" key="5">
    <source>
        <dbReference type="PROSITE-ProRule" id="PRU00169"/>
    </source>
</evidence>
<proteinExistence type="predicted"/>
<dbReference type="PANTHER" id="PTHR44591">
    <property type="entry name" value="STRESS RESPONSE REGULATOR PROTEIN 1"/>
    <property type="match status" value="1"/>
</dbReference>
<dbReference type="eggNOG" id="COG2201">
    <property type="taxonomic scope" value="Bacteria"/>
</dbReference>
<dbReference type="Pfam" id="PF00072">
    <property type="entry name" value="Response_reg"/>
    <property type="match status" value="1"/>
</dbReference>
<dbReference type="STRING" id="515622.bpr_I1984"/>
<keyword evidence="2 5" id="KW-0597">Phosphoprotein</keyword>
<feature type="domain" description="Response regulatory" evidence="6">
    <location>
        <begin position="3"/>
        <end position="117"/>
    </location>
</feature>
<dbReference type="RefSeq" id="WP_013281372.1">
    <property type="nucleotide sequence ID" value="NC_014387.1"/>
</dbReference>
<dbReference type="AlphaFoldDB" id="E0RXZ2"/>
<dbReference type="InterPro" id="IPR001789">
    <property type="entry name" value="Sig_transdc_resp-reg_receiver"/>
</dbReference>
<dbReference type="KEGG" id="bpb:bpr_I1984"/>
<feature type="modified residue" description="4-aspartylphosphate" evidence="5">
    <location>
        <position position="53"/>
    </location>
</feature>
<keyword evidence="8" id="KW-1185">Reference proteome</keyword>
<evidence type="ECO:0000256" key="2">
    <source>
        <dbReference type="ARBA" id="ARBA00022553"/>
    </source>
</evidence>
<organism evidence="7 8">
    <name type="scientific">Butyrivibrio proteoclasticus (strain ATCC 51982 / DSM 14932 / B316)</name>
    <name type="common">Clostridium proteoclasticum</name>
    <dbReference type="NCBI Taxonomy" id="515622"/>
    <lineage>
        <taxon>Bacteria</taxon>
        <taxon>Bacillati</taxon>
        <taxon>Bacillota</taxon>
        <taxon>Clostridia</taxon>
        <taxon>Lachnospirales</taxon>
        <taxon>Lachnospiraceae</taxon>
        <taxon>Butyrivibrio</taxon>
    </lineage>
</organism>
<evidence type="ECO:0000313" key="8">
    <source>
        <dbReference type="Proteomes" id="UP000001299"/>
    </source>
</evidence>
<dbReference type="PROSITE" id="PS50110">
    <property type="entry name" value="RESPONSE_REGULATORY"/>
    <property type="match status" value="1"/>
</dbReference>
<dbReference type="SMART" id="SM00448">
    <property type="entry name" value="REC"/>
    <property type="match status" value="1"/>
</dbReference>
<evidence type="ECO:0000259" key="6">
    <source>
        <dbReference type="PROSITE" id="PS50110"/>
    </source>
</evidence>
<dbReference type="EMBL" id="CP001810">
    <property type="protein sequence ID" value="ADL34718.1"/>
    <property type="molecule type" value="Genomic_DNA"/>
</dbReference>
<dbReference type="HOGENOM" id="CLU_000445_69_15_9"/>
<dbReference type="Gene3D" id="3.40.50.2300">
    <property type="match status" value="1"/>
</dbReference>
<gene>
    <name evidence="7" type="ordered locus">bpr_I1984</name>
</gene>
<dbReference type="Proteomes" id="UP000001299">
    <property type="component" value="Chromosome 1"/>
</dbReference>
<dbReference type="InterPro" id="IPR050595">
    <property type="entry name" value="Bact_response_regulator"/>
</dbReference>
<reference evidence="7 8" key="1">
    <citation type="journal article" date="2010" name="PLoS ONE">
        <title>The glycobiome of the rumen bacterium Butyrivibrio proteoclasticus B316(T) highlights adaptation to a polysaccharide-rich environment.</title>
        <authorList>
            <person name="Kelly W.J."/>
            <person name="Leahy S.C."/>
            <person name="Altermann E."/>
            <person name="Yeoman C.J."/>
            <person name="Dunne J.C."/>
            <person name="Kong Z."/>
            <person name="Pacheco D.M."/>
            <person name="Li D."/>
            <person name="Noel S.J."/>
            <person name="Moon C.D."/>
            <person name="Cookson A.L."/>
            <person name="Attwood G.T."/>
        </authorList>
    </citation>
    <scope>NUCLEOTIDE SEQUENCE [LARGE SCALE GENOMIC DNA]</scope>
    <source>
        <strain evidence="8">ATCC 51982 / DSM 14932 / B316</strain>
    </source>
</reference>
<dbReference type="SUPFAM" id="SSF52172">
    <property type="entry name" value="CheY-like"/>
    <property type="match status" value="1"/>
</dbReference>
<dbReference type="PANTHER" id="PTHR44591:SF14">
    <property type="entry name" value="PROTEIN PILG"/>
    <property type="match status" value="1"/>
</dbReference>
<evidence type="ECO:0000256" key="4">
    <source>
        <dbReference type="ARBA" id="ARBA00024867"/>
    </source>
</evidence>